<dbReference type="PANTHER" id="PTHR24106">
    <property type="entry name" value="NACHT, LRR AND CARD DOMAINS-CONTAINING"/>
    <property type="match status" value="1"/>
</dbReference>
<evidence type="ECO:0000313" key="3">
    <source>
        <dbReference type="Ensembl" id="ENSECRP00000000793.1"/>
    </source>
</evidence>
<evidence type="ECO:0000256" key="2">
    <source>
        <dbReference type="ARBA" id="ARBA00022737"/>
    </source>
</evidence>
<protein>
    <submittedName>
        <fullName evidence="3">Uncharacterized protein</fullName>
    </submittedName>
</protein>
<dbReference type="SMART" id="SM00368">
    <property type="entry name" value="LRR_RI"/>
    <property type="match status" value="10"/>
</dbReference>
<accession>A0A8C4RE33</accession>
<reference evidence="3" key="3">
    <citation type="submission" date="2025-09" db="UniProtKB">
        <authorList>
            <consortium name="Ensembl"/>
        </authorList>
    </citation>
    <scope>IDENTIFICATION</scope>
</reference>
<dbReference type="InterPro" id="IPR001611">
    <property type="entry name" value="Leu-rich_rpt"/>
</dbReference>
<evidence type="ECO:0000313" key="4">
    <source>
        <dbReference type="Proteomes" id="UP000694620"/>
    </source>
</evidence>
<organism evidence="3 4">
    <name type="scientific">Erpetoichthys calabaricus</name>
    <name type="common">Rope fish</name>
    <name type="synonym">Calamoichthys calabaricus</name>
    <dbReference type="NCBI Taxonomy" id="27687"/>
    <lineage>
        <taxon>Eukaryota</taxon>
        <taxon>Metazoa</taxon>
        <taxon>Chordata</taxon>
        <taxon>Craniata</taxon>
        <taxon>Vertebrata</taxon>
        <taxon>Euteleostomi</taxon>
        <taxon>Actinopterygii</taxon>
        <taxon>Polypteriformes</taxon>
        <taxon>Polypteridae</taxon>
        <taxon>Erpetoichthys</taxon>
    </lineage>
</organism>
<dbReference type="Gene3D" id="3.80.10.10">
    <property type="entry name" value="Ribonuclease Inhibitor"/>
    <property type="match status" value="2"/>
</dbReference>
<dbReference type="InterPro" id="IPR051261">
    <property type="entry name" value="NLR"/>
</dbReference>
<dbReference type="AlphaFoldDB" id="A0A8C4RE33"/>
<reference evidence="3" key="1">
    <citation type="submission" date="2021-06" db="EMBL/GenBank/DDBJ databases">
        <authorList>
            <consortium name="Wellcome Sanger Institute Data Sharing"/>
        </authorList>
    </citation>
    <scope>NUCLEOTIDE SEQUENCE [LARGE SCALE GENOMIC DNA]</scope>
</reference>
<keyword evidence="4" id="KW-1185">Reference proteome</keyword>
<keyword evidence="2" id="KW-0677">Repeat</keyword>
<proteinExistence type="predicted"/>
<keyword evidence="1" id="KW-0433">Leucine-rich repeat</keyword>
<name>A0A8C4RE33_ERPCA</name>
<dbReference type="GeneTree" id="ENSGT00940000160873"/>
<dbReference type="SMART" id="SM00365">
    <property type="entry name" value="LRR_SD22"/>
    <property type="match status" value="5"/>
</dbReference>
<sequence>PSLNIFCYNSLGHSPSVLISLYLCRLSECSLTSTCCIDLSSALSALHSPLTELDLHGNKLENSGVTELCKGLRSENCKLEELRLTICRLTSGCCSALSSALSAPHSRLTELDLSDNELEDSGVTELCEGLRSKNCKIERLSLSSCHLTSRCCSALSSALSAPHSQLTELDLSGNKLGNSGVNQLCEGLRNKNCKIERLSLSECHLTSGCCSALSSVLSALHSRLTELDLSINQLGNSGVTALCKGLRSENCKLKTLSLWTCHLTFGCCSALSLALSAPHSPLTELHLNDNKLEDSGVDQLCEGLKSENCKLKTLWTMSTSDILLLLTLSYSPSVNLLSLYLGRLSKCGLTSGCCSTLSSALSAPHSQLTELDLSVNKLGDSGVDQLCEALRSGNFRLQYRFFWANLRKRQRVRGRVLPHSLASFGACPLTPLS</sequence>
<dbReference type="InterPro" id="IPR032675">
    <property type="entry name" value="LRR_dom_sf"/>
</dbReference>
<dbReference type="Proteomes" id="UP000694620">
    <property type="component" value="Chromosome 1"/>
</dbReference>
<evidence type="ECO:0000256" key="1">
    <source>
        <dbReference type="ARBA" id="ARBA00022614"/>
    </source>
</evidence>
<dbReference type="SUPFAM" id="SSF52047">
    <property type="entry name" value="RNI-like"/>
    <property type="match status" value="2"/>
</dbReference>
<dbReference type="Pfam" id="PF13516">
    <property type="entry name" value="LRR_6"/>
    <property type="match status" value="6"/>
</dbReference>
<reference evidence="3" key="2">
    <citation type="submission" date="2025-08" db="UniProtKB">
        <authorList>
            <consortium name="Ensembl"/>
        </authorList>
    </citation>
    <scope>IDENTIFICATION</scope>
</reference>
<dbReference type="Ensembl" id="ENSECRT00000000807.1">
    <property type="protein sequence ID" value="ENSECRP00000000793.1"/>
    <property type="gene ID" value="ENSECRG00000000510.1"/>
</dbReference>